<evidence type="ECO:0000313" key="4">
    <source>
        <dbReference type="Proteomes" id="UP000077428"/>
    </source>
</evidence>
<dbReference type="Gene3D" id="3.40.50.300">
    <property type="entry name" value="P-loop containing nucleotide triphosphate hydrolases"/>
    <property type="match status" value="1"/>
</dbReference>
<gene>
    <name evidence="3" type="ORF">MBORA_16040</name>
</gene>
<name>A0A165ZZ57_METOA</name>
<protein>
    <submittedName>
        <fullName evidence="3">Terminase-like family protein</fullName>
    </submittedName>
</protein>
<evidence type="ECO:0000313" key="3">
    <source>
        <dbReference type="EMBL" id="KZX11359.1"/>
    </source>
</evidence>
<dbReference type="InterPro" id="IPR035421">
    <property type="entry name" value="Terminase_6C"/>
</dbReference>
<dbReference type="Proteomes" id="UP000077428">
    <property type="component" value="Unassembled WGS sequence"/>
</dbReference>
<reference evidence="4" key="1">
    <citation type="journal article" date="2016" name="Genome Announc.">
        <title>Draft Genome Sequences of Methanobrevibacter curvatus DSM11111, Methanobrevibacter cuticularis DSM11139, Methanobrevibacter filiformis DSM11501, and Methanobrevibacter oralis DSM7256.</title>
        <authorList>
            <person name="Poehlein A."/>
            <person name="Seedorf H."/>
        </authorList>
    </citation>
    <scope>NUCLEOTIDE SEQUENCE [LARGE SCALE GENOMIC DNA]</scope>
    <source>
        <strain evidence="4">DSM 7256 / JCM 30027 / ZR</strain>
    </source>
</reference>
<dbReference type="AlphaFoldDB" id="A0A165ZZ57"/>
<dbReference type="EMBL" id="LWMU01000092">
    <property type="protein sequence ID" value="KZX11359.1"/>
    <property type="molecule type" value="Genomic_DNA"/>
</dbReference>
<dbReference type="RefSeq" id="WP_082853400.1">
    <property type="nucleotide sequence ID" value="NZ_LT985167.1"/>
</dbReference>
<evidence type="ECO:0000259" key="2">
    <source>
        <dbReference type="Pfam" id="PF17289"/>
    </source>
</evidence>
<organism evidence="3 4">
    <name type="scientific">Methanobrevibacter oralis</name>
    <dbReference type="NCBI Taxonomy" id="66851"/>
    <lineage>
        <taxon>Archaea</taxon>
        <taxon>Methanobacteriati</taxon>
        <taxon>Methanobacteriota</taxon>
        <taxon>Methanomada group</taxon>
        <taxon>Methanobacteria</taxon>
        <taxon>Methanobacteriales</taxon>
        <taxon>Methanobacteriaceae</taxon>
        <taxon>Methanobrevibacter</taxon>
    </lineage>
</organism>
<accession>A0A165ZZ57</accession>
<dbReference type="InterPro" id="IPR027417">
    <property type="entry name" value="P-loop_NTPase"/>
</dbReference>
<keyword evidence="4" id="KW-1185">Reference proteome</keyword>
<comment type="caution">
    <text evidence="3">The sequence shown here is derived from an EMBL/GenBank/DDBJ whole genome shotgun (WGS) entry which is preliminary data.</text>
</comment>
<dbReference type="Pfam" id="PF17289">
    <property type="entry name" value="Terminase_6C"/>
    <property type="match status" value="1"/>
</dbReference>
<evidence type="ECO:0000256" key="1">
    <source>
        <dbReference type="ARBA" id="ARBA00022612"/>
    </source>
</evidence>
<keyword evidence="1" id="KW-1188">Viral release from host cell</keyword>
<feature type="domain" description="Terminase large subunit gp17-like C-terminal" evidence="2">
    <location>
        <begin position="295"/>
        <end position="443"/>
    </location>
</feature>
<dbReference type="PATRIC" id="fig|66851.6.peg.1744"/>
<sequence length="460" mass="52977">MTSKEDTLKKKKLLNNLYSFYDKIVARDYTPHVKAYHIFKLSKKLEEIHRGKIERLNVSMPPRFSKSSIVTLAFPLWIIFQDPDKHILIINAEASLSENFGIRLREYVKRYGKYFNVYLSDVKHSSTHLKFEDKDGNLYQGSIRLVGADGSITGQDASYVVIDDPYKGFKDITPTLLQKKIEWFKTIVLQRLEPESKLLILHTRWHTNDLQGYLKKKFPDRYEFLELPAIQDDGTSLWPEKYNVELLLQKKEEMGDRLFEAIFQQKPIDESSDFFDLSKIHWERPKLKVEQKVRGYDTASSDPSVNDYTAGVPMYLLEDDNVLITDFLYGQFGSKTNTIIKKTVREDGVDNISAIETGVAAAGKLLFEEWEEQLSGYFIERAMAVPNNSKADRATPLRNAILDGKVYVDITDDELRQIFIDEFKAFPNGAHDDIVDAAAHAYNCIKENFIGALSLEIIDL</sequence>
<proteinExistence type="predicted"/>
<dbReference type="STRING" id="66851.MBORA_16040"/>